<dbReference type="Proteomes" id="UP000485058">
    <property type="component" value="Unassembled WGS sequence"/>
</dbReference>
<dbReference type="EMBL" id="BLLF01001921">
    <property type="protein sequence ID" value="GFH21869.1"/>
    <property type="molecule type" value="Genomic_DNA"/>
</dbReference>
<gene>
    <name evidence="1" type="ORF">HaLaN_19246</name>
</gene>
<name>A0A699ZQB1_HAELA</name>
<evidence type="ECO:0000313" key="2">
    <source>
        <dbReference type="Proteomes" id="UP000485058"/>
    </source>
</evidence>
<keyword evidence="2" id="KW-1185">Reference proteome</keyword>
<organism evidence="1 2">
    <name type="scientific">Haematococcus lacustris</name>
    <name type="common">Green alga</name>
    <name type="synonym">Haematococcus pluvialis</name>
    <dbReference type="NCBI Taxonomy" id="44745"/>
    <lineage>
        <taxon>Eukaryota</taxon>
        <taxon>Viridiplantae</taxon>
        <taxon>Chlorophyta</taxon>
        <taxon>core chlorophytes</taxon>
        <taxon>Chlorophyceae</taxon>
        <taxon>CS clade</taxon>
        <taxon>Chlamydomonadales</taxon>
        <taxon>Haematococcaceae</taxon>
        <taxon>Haematococcus</taxon>
    </lineage>
</organism>
<sequence>MQASSGQAQAQLNSLQHIGLGAAQLEDTLTEMAAERSRLLQQIASQRSDIQHLFNMLALSNSAVEGVNDTVEAVLAGMQDE</sequence>
<protein>
    <submittedName>
        <fullName evidence="1">Uncharacterized protein</fullName>
    </submittedName>
</protein>
<accession>A0A699ZQB1</accession>
<proteinExistence type="predicted"/>
<dbReference type="AlphaFoldDB" id="A0A699ZQB1"/>
<evidence type="ECO:0000313" key="1">
    <source>
        <dbReference type="EMBL" id="GFH21869.1"/>
    </source>
</evidence>
<comment type="caution">
    <text evidence="1">The sequence shown here is derived from an EMBL/GenBank/DDBJ whole genome shotgun (WGS) entry which is preliminary data.</text>
</comment>
<feature type="non-terminal residue" evidence="1">
    <location>
        <position position="81"/>
    </location>
</feature>
<reference evidence="1 2" key="1">
    <citation type="submission" date="2020-02" db="EMBL/GenBank/DDBJ databases">
        <title>Draft genome sequence of Haematococcus lacustris strain NIES-144.</title>
        <authorList>
            <person name="Morimoto D."/>
            <person name="Nakagawa S."/>
            <person name="Yoshida T."/>
            <person name="Sawayama S."/>
        </authorList>
    </citation>
    <scope>NUCLEOTIDE SEQUENCE [LARGE SCALE GENOMIC DNA]</scope>
    <source>
        <strain evidence="1 2">NIES-144</strain>
    </source>
</reference>